<dbReference type="InterPro" id="IPR013783">
    <property type="entry name" value="Ig-like_fold"/>
</dbReference>
<organism evidence="1 2">
    <name type="scientific">Halomonas chromatireducens</name>
    <dbReference type="NCBI Taxonomy" id="507626"/>
    <lineage>
        <taxon>Bacteria</taxon>
        <taxon>Pseudomonadati</taxon>
        <taxon>Pseudomonadota</taxon>
        <taxon>Gammaproteobacteria</taxon>
        <taxon>Oceanospirillales</taxon>
        <taxon>Halomonadaceae</taxon>
        <taxon>Halomonas</taxon>
    </lineage>
</organism>
<name>A0A109UL30_9GAMM</name>
<gene>
    <name evidence="1" type="ORF">LOKO_00817</name>
</gene>
<dbReference type="Gene3D" id="2.60.40.650">
    <property type="match status" value="2"/>
</dbReference>
<dbReference type="OrthoDB" id="5243170at2"/>
<dbReference type="Proteomes" id="UP000063387">
    <property type="component" value="Chromosome"/>
</dbReference>
<keyword evidence="2" id="KW-1185">Reference proteome</keyword>
<reference evidence="1 2" key="2">
    <citation type="submission" date="2016-02" db="EMBL/GenBank/DDBJ databases">
        <authorList>
            <person name="Wen L."/>
            <person name="He K."/>
            <person name="Yang H."/>
        </authorList>
    </citation>
    <scope>NUCLEOTIDE SEQUENCE [LARGE SCALE GENOMIC DNA]</scope>
    <source>
        <strain evidence="1 2">AGD 8-3</strain>
    </source>
</reference>
<dbReference type="RefSeq" id="WP_144439606.1">
    <property type="nucleotide sequence ID" value="NZ_CP014226.1"/>
</dbReference>
<evidence type="ECO:0000313" key="2">
    <source>
        <dbReference type="Proteomes" id="UP000063387"/>
    </source>
</evidence>
<proteinExistence type="predicted"/>
<dbReference type="STRING" id="507626.LOKO_00817"/>
<dbReference type="PATRIC" id="fig|507626.3.peg.809"/>
<dbReference type="AlphaFoldDB" id="A0A109UL30"/>
<dbReference type="EMBL" id="CP014226">
    <property type="protein sequence ID" value="AMC99898.1"/>
    <property type="molecule type" value="Genomic_DNA"/>
</dbReference>
<dbReference type="Gene3D" id="2.60.40.10">
    <property type="entry name" value="Immunoglobulins"/>
    <property type="match status" value="1"/>
</dbReference>
<dbReference type="InterPro" id="IPR014756">
    <property type="entry name" value="Ig_E-set"/>
</dbReference>
<dbReference type="SUPFAM" id="SSF81296">
    <property type="entry name" value="E set domains"/>
    <property type="match status" value="1"/>
</dbReference>
<protein>
    <submittedName>
        <fullName evidence="1">Mo-co oxidoreductase dimerization domain protein</fullName>
    </submittedName>
</protein>
<reference evidence="1 2" key="1">
    <citation type="journal article" date="2016" name="Genome Announc.">
        <title>Draft Genome Sequence of 'Halomonas chromatireducens' Strain AGD 8-3, a Haloalkaliphilic Chromate- and Selenite-Reducing Gammaproteobacterium.</title>
        <authorList>
            <person name="Sharko F.S."/>
            <person name="Shapovalova A.A."/>
            <person name="Tsygankova S.V."/>
            <person name="Komova A.V."/>
            <person name="Boulygina E.S."/>
            <person name="Teslyuk A.B."/>
            <person name="Gotovtsev P.M."/>
            <person name="Namsaraev Z.B."/>
            <person name="Khijniak T.V."/>
            <person name="Nedoluzhko A.V."/>
            <person name="Vasilov R.G."/>
        </authorList>
    </citation>
    <scope>NUCLEOTIDE SEQUENCE [LARGE SCALE GENOMIC DNA]</scope>
    <source>
        <strain evidence="1 2">AGD 8-3</strain>
    </source>
</reference>
<dbReference type="Pfam" id="PF17957">
    <property type="entry name" value="Big_7"/>
    <property type="match status" value="1"/>
</dbReference>
<dbReference type="KEGG" id="hco:LOKO_00817"/>
<sequence length="426" mass="45995">MPNPPVAMFAQITSPVTRVIIGPDRRFRVSIDAWGQIVTTGGGGGPEIEPGRVLVSLSGGGFSEATKVPSPPRRWRFSGRAGASDKLDIEVRAEPPPDLQGQPGVARRTVDVVLDDEPPEVEIDSPAEQDTFPMEGSQFEITVTGAASDSPAGVARVLVGVGVTSERADFRDGRWSKKLTLEGIGRHRIMARGVDRVGNESDPPVRRTVRTVDVGDPVIEITSPRGDQHLVWPGDGDMVLEVEGTAGDDGSGVAVVEWRLESEEEFLPATEVGRDWSEWKAHVPIPGPGVHVIHFRCRDKADADPSVDSPNEDTDQLKVLADDSPEAIEIVEPHSPHPVIIEEDSVTVEVEGTASDAVMDIIRVEWSLDDSDFQAADAGENEDWSNWRFSVHVDRPGNLQILVRAVDVSGQTSAPAELVVQGREVV</sequence>
<evidence type="ECO:0000313" key="1">
    <source>
        <dbReference type="EMBL" id="AMC99898.1"/>
    </source>
</evidence>
<accession>A0A109UL30</accession>